<dbReference type="Proteomes" id="UP000075260">
    <property type="component" value="Unassembled WGS sequence"/>
</dbReference>
<organism evidence="2 3">
    <name type="scientific">Sorangium cellulosum</name>
    <name type="common">Polyangium cellulosum</name>
    <dbReference type="NCBI Taxonomy" id="56"/>
    <lineage>
        <taxon>Bacteria</taxon>
        <taxon>Pseudomonadati</taxon>
        <taxon>Myxococcota</taxon>
        <taxon>Polyangia</taxon>
        <taxon>Polyangiales</taxon>
        <taxon>Polyangiaceae</taxon>
        <taxon>Sorangium</taxon>
    </lineage>
</organism>
<sequence length="249" mass="27404">MLAPVPAPARTVETSRLLWRTRGEHWDYEFICVPEIPALPAWLTTLEAMLGDAEAGAGELRYGLLEVEGRRREAPRAFAYVAARFLDPARRDWTGRPVQHFAVWFPPVPPEEVEALPAAVPENWHLRVLDGLAATYGSSEVFGLPEEAIRAWKRSHQESRAASAMAIVKRTPPVALLEGEEAPSAPDARWKRLGTIKKKSPEPPREVSLVVAGGRRGGVRRVFGCFTALVMMLVAVHQLVACGAVIHLG</sequence>
<gene>
    <name evidence="2" type="ORF">BE15_29565</name>
</gene>
<evidence type="ECO:0000256" key="1">
    <source>
        <dbReference type="SAM" id="Phobius"/>
    </source>
</evidence>
<keyword evidence="1" id="KW-0812">Transmembrane</keyword>
<keyword evidence="1" id="KW-0472">Membrane</keyword>
<protein>
    <submittedName>
        <fullName evidence="2">Uncharacterized protein</fullName>
    </submittedName>
</protein>
<proteinExistence type="predicted"/>
<keyword evidence="1" id="KW-1133">Transmembrane helix</keyword>
<feature type="transmembrane region" description="Helical" evidence="1">
    <location>
        <begin position="222"/>
        <end position="246"/>
    </location>
</feature>
<evidence type="ECO:0000313" key="2">
    <source>
        <dbReference type="EMBL" id="KYF60937.1"/>
    </source>
</evidence>
<accession>A0A150PYV7</accession>
<dbReference type="EMBL" id="JEMA01001236">
    <property type="protein sequence ID" value="KYF60937.1"/>
    <property type="molecule type" value="Genomic_DNA"/>
</dbReference>
<name>A0A150PYV7_SORCE</name>
<reference evidence="2 3" key="1">
    <citation type="submission" date="2014-02" db="EMBL/GenBank/DDBJ databases">
        <title>The small core and large imbalanced accessory genome model reveals a collaborative survival strategy of Sorangium cellulosum strains in nature.</title>
        <authorList>
            <person name="Han K."/>
            <person name="Peng R."/>
            <person name="Blom J."/>
            <person name="Li Y.-Z."/>
        </authorList>
    </citation>
    <scope>NUCLEOTIDE SEQUENCE [LARGE SCALE GENOMIC DNA]</scope>
    <source>
        <strain evidence="2 3">So0008-312</strain>
    </source>
</reference>
<evidence type="ECO:0000313" key="3">
    <source>
        <dbReference type="Proteomes" id="UP000075260"/>
    </source>
</evidence>
<dbReference type="OrthoDB" id="5508535at2"/>
<dbReference type="AlphaFoldDB" id="A0A150PYV7"/>
<comment type="caution">
    <text evidence="2">The sequence shown here is derived from an EMBL/GenBank/DDBJ whole genome shotgun (WGS) entry which is preliminary data.</text>
</comment>